<feature type="domain" description="AMP-activated protein kinase glycogen-binding" evidence="2">
    <location>
        <begin position="70"/>
        <end position="141"/>
    </location>
</feature>
<feature type="compositionally biased region" description="Polar residues" evidence="1">
    <location>
        <begin position="1"/>
        <end position="11"/>
    </location>
</feature>
<accession>A0AAV4M1F6</accession>
<evidence type="ECO:0000259" key="2">
    <source>
        <dbReference type="Pfam" id="PF16561"/>
    </source>
</evidence>
<evidence type="ECO:0000313" key="4">
    <source>
        <dbReference type="Proteomes" id="UP001497744"/>
    </source>
</evidence>
<dbReference type="Pfam" id="PF16561">
    <property type="entry name" value="AMPK1_CBM"/>
    <property type="match status" value="1"/>
</dbReference>
<sequence length="252" mass="28201">MPNKTPDSTPEAQDAPSADHTPKSGSTPRGLSRRLTSVYGALKSCDEITPYLDDVNGLRSWEGPTEDMVTAVFHWSHGGDEVYLLCDEEGEARRIRMSRNGNSFILVRDVPREMYSYAFVVDGVVRCAPDQPTEETPDGPKNVMDCFNVTPIESTFDLEQVDPNGGEYGHNMPSSSYLSHEPPVVPNAMLYRSPDFDNSHRIGNDLHVMANHVYHDTKSRKAFGPNYNSYINIHCWETSTAEVSLARKWVCV</sequence>
<feature type="region of interest" description="Disordered" evidence="1">
    <location>
        <begin position="1"/>
        <end position="32"/>
    </location>
</feature>
<keyword evidence="4" id="KW-1185">Reference proteome</keyword>
<dbReference type="SUPFAM" id="SSF81296">
    <property type="entry name" value="E set domains"/>
    <property type="match status" value="1"/>
</dbReference>
<keyword evidence="3" id="KW-0418">Kinase</keyword>
<dbReference type="InterPro" id="IPR014756">
    <property type="entry name" value="Ig_E-set"/>
</dbReference>
<dbReference type="InterPro" id="IPR013783">
    <property type="entry name" value="Ig-like_fold"/>
</dbReference>
<dbReference type="EMBL" id="BPLF01000006">
    <property type="protein sequence ID" value="GIX66301.1"/>
    <property type="molecule type" value="Genomic_DNA"/>
</dbReference>
<dbReference type="Gene3D" id="2.60.40.10">
    <property type="entry name" value="Immunoglobulins"/>
    <property type="match status" value="1"/>
</dbReference>
<dbReference type="PANTHER" id="PTHR46316:SF2">
    <property type="entry name" value="SNF1-RELATED PROTEIN KINASE REGULATORY SUBUNIT BETA-2"/>
    <property type="match status" value="1"/>
</dbReference>
<name>A0AAV4M1F6_BABCB</name>
<dbReference type="Proteomes" id="UP001497744">
    <property type="component" value="Unassembled WGS sequence"/>
</dbReference>
<evidence type="ECO:0000256" key="1">
    <source>
        <dbReference type="SAM" id="MobiDB-lite"/>
    </source>
</evidence>
<dbReference type="GeneID" id="94197782"/>
<comment type="caution">
    <text evidence="3">The sequence shown here is derived from an EMBL/GenBank/DDBJ whole genome shotgun (WGS) entry which is preliminary data.</text>
</comment>
<dbReference type="GO" id="GO:0016301">
    <property type="term" value="F:kinase activity"/>
    <property type="evidence" value="ECO:0007669"/>
    <property type="project" value="UniProtKB-KW"/>
</dbReference>
<proteinExistence type="predicted"/>
<dbReference type="RefSeq" id="XP_067718370.1">
    <property type="nucleotide sequence ID" value="XM_067862269.1"/>
</dbReference>
<reference evidence="3 4" key="1">
    <citation type="submission" date="2021-06" db="EMBL/GenBank/DDBJ databases">
        <title>Genome sequence of Babesia caballi.</title>
        <authorList>
            <person name="Yamagishi J."/>
            <person name="Kidaka T."/>
            <person name="Ochi A."/>
        </authorList>
    </citation>
    <scope>NUCLEOTIDE SEQUENCE [LARGE SCALE GENOMIC DNA]</scope>
    <source>
        <strain evidence="3">USDA-D6B2</strain>
    </source>
</reference>
<dbReference type="CDD" id="cd02859">
    <property type="entry name" value="E_set_AMPKbeta_like_N"/>
    <property type="match status" value="1"/>
</dbReference>
<dbReference type="AlphaFoldDB" id="A0AAV4M1F6"/>
<evidence type="ECO:0000313" key="3">
    <source>
        <dbReference type="EMBL" id="GIX66301.1"/>
    </source>
</evidence>
<dbReference type="InterPro" id="IPR043554">
    <property type="entry name" value="KINB"/>
</dbReference>
<protein>
    <submittedName>
        <fullName evidence="3">5'-AMP-activated protein kinase subunit beta-1 family protein, putative</fullName>
    </submittedName>
</protein>
<dbReference type="InterPro" id="IPR032640">
    <property type="entry name" value="AMPK1_CBM"/>
</dbReference>
<keyword evidence="3" id="KW-0808">Transferase</keyword>
<dbReference type="PANTHER" id="PTHR46316">
    <property type="entry name" value="SNF1-RELATED PROTEIN KINASE REGULATORY SUBUNIT BETA-1"/>
    <property type="match status" value="1"/>
</dbReference>
<gene>
    <name evidence="3" type="ORF">BcabD6B2_57370</name>
</gene>
<organism evidence="3 4">
    <name type="scientific">Babesia caballi</name>
    <dbReference type="NCBI Taxonomy" id="5871"/>
    <lineage>
        <taxon>Eukaryota</taxon>
        <taxon>Sar</taxon>
        <taxon>Alveolata</taxon>
        <taxon>Apicomplexa</taxon>
        <taxon>Aconoidasida</taxon>
        <taxon>Piroplasmida</taxon>
        <taxon>Babesiidae</taxon>
        <taxon>Babesia</taxon>
    </lineage>
</organism>